<dbReference type="GO" id="GO:0009279">
    <property type="term" value="C:cell outer membrane"/>
    <property type="evidence" value="ECO:0007669"/>
    <property type="project" value="UniProtKB-SubCell"/>
</dbReference>
<evidence type="ECO:0000256" key="3">
    <source>
        <dbReference type="ARBA" id="ARBA00022448"/>
    </source>
</evidence>
<dbReference type="GO" id="GO:1990281">
    <property type="term" value="C:efflux pump complex"/>
    <property type="evidence" value="ECO:0007669"/>
    <property type="project" value="TreeGrafter"/>
</dbReference>
<keyword evidence="8" id="KW-0732">Signal</keyword>
<accession>A0AA37HUS6</accession>
<evidence type="ECO:0000256" key="8">
    <source>
        <dbReference type="SAM" id="SignalP"/>
    </source>
</evidence>
<protein>
    <submittedName>
        <fullName evidence="9">Transporter</fullName>
    </submittedName>
</protein>
<dbReference type="Proteomes" id="UP000887043">
    <property type="component" value="Unassembled WGS sequence"/>
</dbReference>
<dbReference type="EMBL" id="BPTR01000001">
    <property type="protein sequence ID" value="GJG27050.1"/>
    <property type="molecule type" value="Genomic_DNA"/>
</dbReference>
<proteinExistence type="inferred from homology"/>
<feature type="signal peptide" evidence="8">
    <location>
        <begin position="1"/>
        <end position="23"/>
    </location>
</feature>
<dbReference type="RefSeq" id="WP_006283239.1">
    <property type="nucleotide sequence ID" value="NZ_BPTR01000001.1"/>
</dbReference>
<evidence type="ECO:0000256" key="7">
    <source>
        <dbReference type="ARBA" id="ARBA00023237"/>
    </source>
</evidence>
<keyword evidence="5" id="KW-0812">Transmembrane</keyword>
<dbReference type="InterPro" id="IPR003423">
    <property type="entry name" value="OMP_efflux"/>
</dbReference>
<dbReference type="Pfam" id="PF02321">
    <property type="entry name" value="OEP"/>
    <property type="match status" value="2"/>
</dbReference>
<dbReference type="InterPro" id="IPR051906">
    <property type="entry name" value="TolC-like"/>
</dbReference>
<evidence type="ECO:0000256" key="1">
    <source>
        <dbReference type="ARBA" id="ARBA00004442"/>
    </source>
</evidence>
<comment type="subcellular location">
    <subcellularLocation>
        <location evidence="1">Cell outer membrane</location>
    </subcellularLocation>
</comment>
<keyword evidence="4" id="KW-1134">Transmembrane beta strand</keyword>
<evidence type="ECO:0000256" key="4">
    <source>
        <dbReference type="ARBA" id="ARBA00022452"/>
    </source>
</evidence>
<dbReference type="SUPFAM" id="SSF56954">
    <property type="entry name" value="Outer membrane efflux proteins (OEP)"/>
    <property type="match status" value="1"/>
</dbReference>
<dbReference type="PANTHER" id="PTHR30026:SF20">
    <property type="entry name" value="OUTER MEMBRANE PROTEIN TOLC"/>
    <property type="match status" value="1"/>
</dbReference>
<dbReference type="PANTHER" id="PTHR30026">
    <property type="entry name" value="OUTER MEMBRANE PROTEIN TOLC"/>
    <property type="match status" value="1"/>
</dbReference>
<dbReference type="GO" id="GO:0015562">
    <property type="term" value="F:efflux transmembrane transporter activity"/>
    <property type="evidence" value="ECO:0007669"/>
    <property type="project" value="InterPro"/>
</dbReference>
<organism evidence="9 10">
    <name type="scientific">Segatella bryantii</name>
    <name type="common">Prevotella bryantii</name>
    <dbReference type="NCBI Taxonomy" id="77095"/>
    <lineage>
        <taxon>Bacteria</taxon>
        <taxon>Pseudomonadati</taxon>
        <taxon>Bacteroidota</taxon>
        <taxon>Bacteroidia</taxon>
        <taxon>Bacteroidales</taxon>
        <taxon>Prevotellaceae</taxon>
        <taxon>Segatella</taxon>
    </lineage>
</organism>
<dbReference type="Gene3D" id="1.20.1600.10">
    <property type="entry name" value="Outer membrane efflux proteins (OEP)"/>
    <property type="match status" value="1"/>
</dbReference>
<dbReference type="GO" id="GO:0015288">
    <property type="term" value="F:porin activity"/>
    <property type="evidence" value="ECO:0007669"/>
    <property type="project" value="TreeGrafter"/>
</dbReference>
<keyword evidence="3" id="KW-0813">Transport</keyword>
<gene>
    <name evidence="9" type="ORF">PRRU23_07500</name>
</gene>
<sequence>MNKYWTKGILALSMIAMPIMTNAKQWTLQECINYALQNNITIQKNHLLKLKANEDVLESKAALLPSLSASTSQNVNYTPWVESGAVSSDGYSRSSVDKVSYNGTYSVNANWTIWNGNRNKNTIKLNQLASEKASIDSVTTALSIQEQIVQYYIQILYSKEAIKVNEQSLEMSKENLSRGQEMLKVGKMSKADVAQLEAQVAQDQYNVVSSQSNVANYKRQLKQLLQITNDEDFDIAVTEQTNEMALSSVPSLNSVYAAALETRPEIKSYQNAIDQSDISIKMAKAQNLPTISANAGLSTSSTSLSSTNIGSQLKTNFALGGGLTVSIPIYDNRSKKTATNKAIINKQQSILDLKDKQTELYSTIENYWIQATSNQNQYKAASISTNSALESYKLLSEQFKLGLKNIVELRTGKNNLLTAQQNELQSKYLTILNINMLNFYKNGSLDK</sequence>
<evidence type="ECO:0000256" key="6">
    <source>
        <dbReference type="ARBA" id="ARBA00023136"/>
    </source>
</evidence>
<evidence type="ECO:0000313" key="9">
    <source>
        <dbReference type="EMBL" id="GJG27050.1"/>
    </source>
</evidence>
<keyword evidence="7" id="KW-0998">Cell outer membrane</keyword>
<keyword evidence="6" id="KW-0472">Membrane</keyword>
<reference evidence="9" key="1">
    <citation type="submission" date="2021-08" db="EMBL/GenBank/DDBJ databases">
        <title>Prevotella lacticifex sp. nov., isolated from rumen of cow.</title>
        <authorList>
            <person name="Shinkai T."/>
            <person name="Ikeyama N."/>
            <person name="Kumagai M."/>
            <person name="Ohmori H."/>
            <person name="Sakamoto M."/>
            <person name="Ohkuma M."/>
            <person name="Mitsumori M."/>
        </authorList>
    </citation>
    <scope>NUCLEOTIDE SEQUENCE</scope>
    <source>
        <strain evidence="9">DSM 11371</strain>
    </source>
</reference>
<name>A0AA37HUS6_SEGBR</name>
<evidence type="ECO:0000256" key="5">
    <source>
        <dbReference type="ARBA" id="ARBA00022692"/>
    </source>
</evidence>
<comment type="similarity">
    <text evidence="2">Belongs to the outer membrane factor (OMF) (TC 1.B.17) family.</text>
</comment>
<evidence type="ECO:0000313" key="10">
    <source>
        <dbReference type="Proteomes" id="UP000887043"/>
    </source>
</evidence>
<dbReference type="AlphaFoldDB" id="A0AA37HUS6"/>
<comment type="caution">
    <text evidence="9">The sequence shown here is derived from an EMBL/GenBank/DDBJ whole genome shotgun (WGS) entry which is preliminary data.</text>
</comment>
<feature type="chain" id="PRO_5041405642" evidence="8">
    <location>
        <begin position="24"/>
        <end position="447"/>
    </location>
</feature>
<evidence type="ECO:0000256" key="2">
    <source>
        <dbReference type="ARBA" id="ARBA00007613"/>
    </source>
</evidence>